<dbReference type="Pfam" id="PF00248">
    <property type="entry name" value="Aldo_ket_red"/>
    <property type="match status" value="1"/>
</dbReference>
<dbReference type="SUPFAM" id="SSF51430">
    <property type="entry name" value="NAD(P)-linked oxidoreductase"/>
    <property type="match status" value="1"/>
</dbReference>
<accession>A0A939KLZ4</accession>
<protein>
    <submittedName>
        <fullName evidence="5">Aldo/keto reductase</fullName>
    </submittedName>
</protein>
<evidence type="ECO:0000256" key="1">
    <source>
        <dbReference type="PIRSR" id="PIRSR000097-1"/>
    </source>
</evidence>
<gene>
    <name evidence="5" type="ORF">J3A84_14150</name>
</gene>
<evidence type="ECO:0000313" key="5">
    <source>
        <dbReference type="EMBL" id="MBO1266175.1"/>
    </source>
</evidence>
<dbReference type="PANTHER" id="PTHR43638">
    <property type="entry name" value="OXIDOREDUCTASE, ALDO/KETO REDUCTASE FAMILY PROTEIN"/>
    <property type="match status" value="1"/>
</dbReference>
<feature type="domain" description="NADP-dependent oxidoreductase" evidence="4">
    <location>
        <begin position="15"/>
        <end position="270"/>
    </location>
</feature>
<dbReference type="InterPro" id="IPR036812">
    <property type="entry name" value="NAD(P)_OxRdtase_dom_sf"/>
</dbReference>
<feature type="binding site" evidence="2">
    <location>
        <position position="113"/>
    </location>
    <ligand>
        <name>substrate</name>
    </ligand>
</feature>
<dbReference type="PANTHER" id="PTHR43638:SF3">
    <property type="entry name" value="ALDEHYDE REDUCTASE"/>
    <property type="match status" value="1"/>
</dbReference>
<proteinExistence type="predicted"/>
<dbReference type="PIRSF" id="PIRSF000097">
    <property type="entry name" value="AKR"/>
    <property type="match status" value="1"/>
</dbReference>
<keyword evidence="6" id="KW-1185">Reference proteome</keyword>
<organism evidence="5 6">
    <name type="scientific">Proteiniclasticum aestuarii</name>
    <dbReference type="NCBI Taxonomy" id="2817862"/>
    <lineage>
        <taxon>Bacteria</taxon>
        <taxon>Bacillati</taxon>
        <taxon>Bacillota</taxon>
        <taxon>Clostridia</taxon>
        <taxon>Eubacteriales</taxon>
        <taxon>Clostridiaceae</taxon>
        <taxon>Proteiniclasticum</taxon>
    </lineage>
</organism>
<dbReference type="InterPro" id="IPR020471">
    <property type="entry name" value="AKR"/>
</dbReference>
<dbReference type="AlphaFoldDB" id="A0A939KLZ4"/>
<dbReference type="GO" id="GO:0016491">
    <property type="term" value="F:oxidoreductase activity"/>
    <property type="evidence" value="ECO:0007669"/>
    <property type="project" value="InterPro"/>
</dbReference>
<dbReference type="Gene3D" id="3.20.20.100">
    <property type="entry name" value="NADP-dependent oxidoreductase domain"/>
    <property type="match status" value="1"/>
</dbReference>
<evidence type="ECO:0000256" key="3">
    <source>
        <dbReference type="PIRSR" id="PIRSR000097-3"/>
    </source>
</evidence>
<evidence type="ECO:0000256" key="2">
    <source>
        <dbReference type="PIRSR" id="PIRSR000097-2"/>
    </source>
</evidence>
<dbReference type="InterPro" id="IPR023210">
    <property type="entry name" value="NADP_OxRdtase_dom"/>
</dbReference>
<feature type="active site" description="Proton donor" evidence="1">
    <location>
        <position position="54"/>
    </location>
</feature>
<sequence length="284" mass="32249">MEKKLKLNDGTDMPKLGQGAWYMGENTSRHQEEIDALRLGVQSGMTLIDTAEMYGDGLSEVLVGEAIKEFRREDLFLVSKVYPHNAGRKNIFHSLKKSLERLDTPYLDLYLLHWRGGVPLSETVDCMEELKACGLIKNWGVSNFDTADMKELLSLPHGDQCRVNQVLYNLGSRGVEYDLLPYMRSKGIALMAYCPLAHDDRTRRTITNEPEIRSLSERLDITPEQLMLSFLLAQENVCAIPKASSPQHVRENADTLQIELGEEEMRILDSSFPAPTRKVFLDML</sequence>
<reference evidence="5" key="1">
    <citation type="submission" date="2021-03" db="EMBL/GenBank/DDBJ databases">
        <title>Proteiniclasticum marinus sp. nov., isolated from tidal flat sediment.</title>
        <authorList>
            <person name="Namirimu T."/>
            <person name="Yang J.-A."/>
            <person name="Yang S.-H."/>
            <person name="Kim Y.-J."/>
            <person name="Kwon K.K."/>
        </authorList>
    </citation>
    <scope>NUCLEOTIDE SEQUENCE</scope>
    <source>
        <strain evidence="5">SCR006</strain>
    </source>
</reference>
<dbReference type="CDD" id="cd19138">
    <property type="entry name" value="AKR_YeaE"/>
    <property type="match status" value="1"/>
</dbReference>
<dbReference type="EMBL" id="JAFNJU010000013">
    <property type="protein sequence ID" value="MBO1266175.1"/>
    <property type="molecule type" value="Genomic_DNA"/>
</dbReference>
<feature type="site" description="Lowers pKa of active site Tyr" evidence="3">
    <location>
        <position position="80"/>
    </location>
</feature>
<dbReference type="Proteomes" id="UP000664218">
    <property type="component" value="Unassembled WGS sequence"/>
</dbReference>
<dbReference type="RefSeq" id="WP_207600699.1">
    <property type="nucleotide sequence ID" value="NZ_JAFNJU010000013.1"/>
</dbReference>
<evidence type="ECO:0000313" key="6">
    <source>
        <dbReference type="Proteomes" id="UP000664218"/>
    </source>
</evidence>
<evidence type="ECO:0000259" key="4">
    <source>
        <dbReference type="Pfam" id="PF00248"/>
    </source>
</evidence>
<comment type="caution">
    <text evidence="5">The sequence shown here is derived from an EMBL/GenBank/DDBJ whole genome shotgun (WGS) entry which is preliminary data.</text>
</comment>
<dbReference type="PRINTS" id="PR00069">
    <property type="entry name" value="ALDKETRDTASE"/>
</dbReference>
<name>A0A939KLZ4_9CLOT</name>